<evidence type="ECO:0000313" key="9">
    <source>
        <dbReference type="Proteomes" id="UP000276864"/>
    </source>
</evidence>
<keyword evidence="2" id="KW-0539">Nucleus</keyword>
<feature type="compositionally biased region" description="Basic and acidic residues" evidence="4">
    <location>
        <begin position="909"/>
        <end position="933"/>
    </location>
</feature>
<keyword evidence="1" id="KW-0479">Metal-binding</keyword>
<dbReference type="Gene3D" id="4.10.240.10">
    <property type="entry name" value="Zn(2)-C6 fungal-type DNA-binding domain"/>
    <property type="match status" value="1"/>
</dbReference>
<feature type="compositionally biased region" description="Basic and acidic residues" evidence="4">
    <location>
        <begin position="383"/>
        <end position="423"/>
    </location>
</feature>
<organism evidence="7 9">
    <name type="scientific">Hortaea werneckii</name>
    <name type="common">Black yeast</name>
    <name type="synonym">Cladosporium werneckii</name>
    <dbReference type="NCBI Taxonomy" id="91943"/>
    <lineage>
        <taxon>Eukaryota</taxon>
        <taxon>Fungi</taxon>
        <taxon>Dikarya</taxon>
        <taxon>Ascomycota</taxon>
        <taxon>Pezizomycotina</taxon>
        <taxon>Dothideomycetes</taxon>
        <taxon>Dothideomycetidae</taxon>
        <taxon>Mycosphaerellales</taxon>
        <taxon>Teratosphaeriaceae</taxon>
        <taxon>Hortaea</taxon>
    </lineage>
</organism>
<evidence type="ECO:0000256" key="2">
    <source>
        <dbReference type="ARBA" id="ARBA00023242"/>
    </source>
</evidence>
<dbReference type="GO" id="GO:0003677">
    <property type="term" value="F:DNA binding"/>
    <property type="evidence" value="ECO:0007669"/>
    <property type="project" value="InterPro"/>
</dbReference>
<feature type="region of interest" description="Disordered" evidence="4">
    <location>
        <begin position="255"/>
        <end position="300"/>
    </location>
</feature>
<feature type="compositionally biased region" description="Acidic residues" evidence="4">
    <location>
        <begin position="1000"/>
        <end position="1011"/>
    </location>
</feature>
<feature type="compositionally biased region" description="Polar residues" evidence="4">
    <location>
        <begin position="558"/>
        <end position="569"/>
    </location>
</feature>
<name>A0A3M7B9Z5_HORWE</name>
<dbReference type="VEuPathDB" id="FungiDB:BTJ68_14108"/>
<feature type="compositionally biased region" description="Basic and acidic residues" evidence="4">
    <location>
        <begin position="1237"/>
        <end position="1248"/>
    </location>
</feature>
<feature type="compositionally biased region" description="Low complexity" evidence="4">
    <location>
        <begin position="628"/>
        <end position="637"/>
    </location>
</feature>
<feature type="compositionally biased region" description="Low complexity" evidence="4">
    <location>
        <begin position="823"/>
        <end position="834"/>
    </location>
</feature>
<dbReference type="GO" id="GO:0008270">
    <property type="term" value="F:zinc ion binding"/>
    <property type="evidence" value="ECO:0007669"/>
    <property type="project" value="InterPro"/>
</dbReference>
<dbReference type="GO" id="GO:0016831">
    <property type="term" value="F:carboxy-lyase activity"/>
    <property type="evidence" value="ECO:0007669"/>
    <property type="project" value="TreeGrafter"/>
</dbReference>
<feature type="compositionally biased region" description="Low complexity" evidence="4">
    <location>
        <begin position="75"/>
        <end position="86"/>
    </location>
</feature>
<dbReference type="GO" id="GO:0006351">
    <property type="term" value="P:DNA-templated transcription"/>
    <property type="evidence" value="ECO:0007669"/>
    <property type="project" value="InterPro"/>
</dbReference>
<feature type="compositionally biased region" description="Basic and acidic residues" evidence="4">
    <location>
        <begin position="958"/>
        <end position="969"/>
    </location>
</feature>
<dbReference type="CDD" id="cd00067">
    <property type="entry name" value="GAL4"/>
    <property type="match status" value="1"/>
</dbReference>
<feature type="compositionally biased region" description="Polar residues" evidence="4">
    <location>
        <begin position="529"/>
        <end position="543"/>
    </location>
</feature>
<accession>A0A3M7B9Z5</accession>
<dbReference type="Pfam" id="PF04082">
    <property type="entry name" value="Fungal_trans"/>
    <property type="match status" value="1"/>
</dbReference>
<dbReference type="Pfam" id="PF00172">
    <property type="entry name" value="Zn_clus"/>
    <property type="match status" value="1"/>
</dbReference>
<evidence type="ECO:0000313" key="8">
    <source>
        <dbReference type="Proteomes" id="UP000271337"/>
    </source>
</evidence>
<feature type="compositionally biased region" description="Low complexity" evidence="4">
    <location>
        <begin position="268"/>
        <end position="285"/>
    </location>
</feature>
<feature type="compositionally biased region" description="Polar residues" evidence="4">
    <location>
        <begin position="87"/>
        <end position="114"/>
    </location>
</feature>
<feature type="compositionally biased region" description="Low complexity" evidence="4">
    <location>
        <begin position="970"/>
        <end position="980"/>
    </location>
</feature>
<dbReference type="InterPro" id="IPR007219">
    <property type="entry name" value="XnlR_reg_dom"/>
</dbReference>
<feature type="compositionally biased region" description="Basic residues" evidence="4">
    <location>
        <begin position="518"/>
        <end position="527"/>
    </location>
</feature>
<dbReference type="Proteomes" id="UP000271337">
    <property type="component" value="Unassembled WGS sequence"/>
</dbReference>
<dbReference type="VEuPathDB" id="FungiDB:BTJ68_00312"/>
<dbReference type="PANTHER" id="PTHR43374:SF1">
    <property type="entry name" value="FLAVIN PRENYLTRANSFERASE PAD1, MITOCHONDRIAL"/>
    <property type="match status" value="1"/>
</dbReference>
<dbReference type="CDD" id="cd12148">
    <property type="entry name" value="fungal_TF_MHR"/>
    <property type="match status" value="1"/>
</dbReference>
<dbReference type="SMART" id="SM00066">
    <property type="entry name" value="GAL4"/>
    <property type="match status" value="1"/>
</dbReference>
<dbReference type="EMBL" id="QWIL01000663">
    <property type="protein sequence ID" value="RMY15863.1"/>
    <property type="molecule type" value="Genomic_DNA"/>
</dbReference>
<feature type="compositionally biased region" description="Acidic residues" evidence="4">
    <location>
        <begin position="597"/>
        <end position="612"/>
    </location>
</feature>
<dbReference type="PROSITE" id="PS50048">
    <property type="entry name" value="ZN2_CY6_FUNGAL_2"/>
    <property type="match status" value="1"/>
</dbReference>
<comment type="caution">
    <text evidence="7">The sequence shown here is derived from an EMBL/GenBank/DDBJ whole genome shotgun (WGS) entry which is preliminary data.</text>
</comment>
<feature type="region of interest" description="Disordered" evidence="4">
    <location>
        <begin position="1237"/>
        <end position="1282"/>
    </location>
</feature>
<dbReference type="InterPro" id="IPR036864">
    <property type="entry name" value="Zn2-C6_fun-type_DNA-bd_sf"/>
</dbReference>
<feature type="compositionally biased region" description="Polar residues" evidence="4">
    <location>
        <begin position="13"/>
        <end position="29"/>
    </location>
</feature>
<evidence type="ECO:0000313" key="6">
    <source>
        <dbReference type="EMBL" id="RMY15863.1"/>
    </source>
</evidence>
<dbReference type="Pfam" id="PF09421">
    <property type="entry name" value="FRQ"/>
    <property type="match status" value="1"/>
</dbReference>
<dbReference type="PANTHER" id="PTHR43374">
    <property type="entry name" value="FLAVIN PRENYLTRANSFERASE"/>
    <property type="match status" value="1"/>
</dbReference>
<evidence type="ECO:0000256" key="1">
    <source>
        <dbReference type="ARBA" id="ARBA00022723"/>
    </source>
</evidence>
<dbReference type="OrthoDB" id="1747771at2759"/>
<dbReference type="InterPro" id="IPR018554">
    <property type="entry name" value="FRQ"/>
</dbReference>
<sequence>MTSARRPMIMVSPPTQGGESQTSLPPTSQHPRRPPAHRSVSLLHSPNTKRKNSPVTRRSQSSNSSGCISASRVAQLSDSPSSLQPQGRNSSNESSNADRWFEQSNNDVTHSGVSYTDDEPPFFMRNSSSDETPPEVLQQRMRQYLNLNNEGASDSLPHRTGLMHLGSVGSSAEEFRGVIDDLTVENKKLKRRLKKYEKLHDAHLKDEKLFEVRVHGLPPEKKRELEETLRKFASSLGQKTGAEFPANGYEGLTGLKTASSQGHTNTDSAYASMSASGQGGSSAPSGSGGKSALGKGITPTLDSRRQNVHSYLHQMPEGLLPRSNPASMSERAKKKVVVKRLEQIFSGKGAGSTGHQQTEQQEEVSQLAARADRSAAEAQGQRARKEGNREASIIRHDPKQDSPNEREVQRLDGPKVGEQDFAQKSHPQTAIEQRPTRPLDLDPHRAQVPDDNIRYMRHLGFSPPYPSNSPIDNHGWVYLNLVVNMAQLHTVNVTMDFVRKALSEYSDRFEISQDGRKVRWKGHKGRARNASSVDASEEQTSGEITDEQSPRKRPKLMSQASTRSKTSQARGRATARSGADGNNRLMYTPMFFHKDSTDEDSSEEEVEDDSEESAFPQIAGGESSAKTSSGKPLSLGVKKSKKKSDDDGPIIFYNNARFCTDLSGERMPEGNKQPIPYNKVDATPLGRPQRLQEKPAEKRGPLEFAANLPEPMDLSDNPIPAEEELTFPPASPLSSESLRQPDEKPIKLEVTGIGGVCPADNFAIKVRSVHGRVDQAEAPEAGESRSAPLSLPPRFANILNGPDGKRSSRAAVHKQVVSSNTQALPPSELPPALSYMPLDDDSFDNDSDAGSEISNEEDSDGNSSPPSQAPQPMDIHFSDSDEERGEEDDDGDESDAESNSSLDLLAAARELDPEAVHAREREYDAHMAERLAEEIPAGSSAATAGGGSGFASPASGVGKEEYRRAKDQQRAAAGQQQQPASLKKARKNSSMETHGLEGSDAGDDAGEDDDGQDAHAYDRVLGDDIAPRVGPKEKAQAWPSLPHERTPGLVFVLESLALESELPTSPSCHHRSPSVQLPKGGSRDLLADIDIIHPAAAAAAAAASYAQVMDPQITGMAPPYAVVPEPNVPPQQEVDEFLRKKRKAREHKACYPCRQRKVKCDLSRPCQTCRDREHPELCSYHPPNKRQHVDQQHPLLKVEEGTSSNQMISLGRAEFDLLCNKLTGLENSIADLRRELHRSSGERGRHESNASFGNASSTTAGAGTHAEQETQMPPTTHTDVHGLHTKNEAGEIVHFGGGSIPAMLYALGQGKGQNVKEKRELQELMGKNVLPMFGLDNESATYPFVDLWGLPHGSLQRSQELARALPNDTQMLQLFRYYRDLGYVIYPGIADPAVFEQELTTFLVNRAASAGASDGVTESNIYGKSYHWLGVLFAVLGSGAQCSAMPRKERELTSQVYICCSFECLRITNFLSQPHLESIQAILIICHVMANNMNAGTAWSMLGLAIRLAQGLGVHRNCPPYVPVDLVIPRSKVWWGIIWLDSLLAITYDRAGSTAALDITTMPMPERLTDVGPYHSVMYQLCKVGLDIVRNRAATMSPRDRYAGILDHREAIANIMRDSAEYLRDSRKCNSTRETIEHWGLYLHTSYALSELYRPAISPSISDLELQNAFRHLCIDNLINTVEAYLGLNNCTSFARQSWAAMHRALSSALLLGILGEHTRNERARKLIGRFVAVMTDITNSIDPQEISAPVQRGIHALRKLKVNEQRPPDFPGDANIVSTDGPDDESIKTDHSAIITPANSDSMFEENDHSPYTVLNTILWGQQ</sequence>
<feature type="region of interest" description="Disordered" evidence="4">
    <location>
        <begin position="347"/>
        <end position="446"/>
    </location>
</feature>
<feature type="compositionally biased region" description="Basic and acidic residues" evidence="4">
    <location>
        <begin position="690"/>
        <end position="701"/>
    </location>
</feature>
<dbReference type="PROSITE" id="PS00463">
    <property type="entry name" value="ZN2_CY6_FUNGAL_1"/>
    <property type="match status" value="1"/>
</dbReference>
<evidence type="ECO:0000313" key="7">
    <source>
        <dbReference type="EMBL" id="RMY36561.1"/>
    </source>
</evidence>
<feature type="region of interest" description="Disordered" evidence="4">
    <location>
        <begin position="515"/>
        <end position="742"/>
    </location>
</feature>
<dbReference type="InterPro" id="IPR004507">
    <property type="entry name" value="UbiX-like"/>
</dbReference>
<dbReference type="Proteomes" id="UP000276864">
    <property type="component" value="Unassembled WGS sequence"/>
</dbReference>
<evidence type="ECO:0000259" key="5">
    <source>
        <dbReference type="PROSITE" id="PS50048"/>
    </source>
</evidence>
<reference evidence="8 9" key="1">
    <citation type="journal article" date="2018" name="BMC Genomics">
        <title>Genomic evidence for intraspecific hybridization in a clonal and extremely halotolerant yeast.</title>
        <authorList>
            <person name="Gostincar C."/>
            <person name="Stajich J.E."/>
            <person name="Zupancic J."/>
            <person name="Zalar P."/>
            <person name="Gunde-Cimerman N."/>
        </authorList>
    </citation>
    <scope>NUCLEOTIDE SEQUENCE [LARGE SCALE GENOMIC DNA]</scope>
    <source>
        <strain evidence="7 9">EXF-6651</strain>
        <strain evidence="6 8">EXF-6669</strain>
    </source>
</reference>
<dbReference type="GO" id="GO:0005737">
    <property type="term" value="C:cytoplasm"/>
    <property type="evidence" value="ECO:0007669"/>
    <property type="project" value="InterPro"/>
</dbReference>
<dbReference type="SMART" id="SM00906">
    <property type="entry name" value="Fungal_trans"/>
    <property type="match status" value="1"/>
</dbReference>
<evidence type="ECO:0000256" key="4">
    <source>
        <dbReference type="SAM" id="MobiDB-lite"/>
    </source>
</evidence>
<proteinExistence type="predicted"/>
<feature type="compositionally biased region" description="Polar residues" evidence="4">
    <location>
        <begin position="53"/>
        <end position="74"/>
    </location>
</feature>
<feature type="compositionally biased region" description="Basic and acidic residues" evidence="4">
    <location>
        <begin position="434"/>
        <end position="446"/>
    </location>
</feature>
<dbReference type="EMBL" id="QWIM01000294">
    <property type="protein sequence ID" value="RMY36561.1"/>
    <property type="molecule type" value="Genomic_DNA"/>
</dbReference>
<feature type="domain" description="Zn(2)-C6 fungal-type" evidence="5">
    <location>
        <begin position="1149"/>
        <end position="1180"/>
    </location>
</feature>
<feature type="compositionally biased region" description="Acidic residues" evidence="4">
    <location>
        <begin position="838"/>
        <end position="860"/>
    </location>
</feature>
<dbReference type="GO" id="GO:0005634">
    <property type="term" value="C:nucleus"/>
    <property type="evidence" value="ECO:0007669"/>
    <property type="project" value="InterPro"/>
</dbReference>
<keyword evidence="3" id="KW-0175">Coiled coil</keyword>
<dbReference type="GO" id="GO:0000981">
    <property type="term" value="F:DNA-binding transcription factor activity, RNA polymerase II-specific"/>
    <property type="evidence" value="ECO:0007669"/>
    <property type="project" value="InterPro"/>
</dbReference>
<dbReference type="SUPFAM" id="SSF57701">
    <property type="entry name" value="Zn2/Cys6 DNA-binding domain"/>
    <property type="match status" value="1"/>
</dbReference>
<feature type="compositionally biased region" description="Acidic residues" evidence="4">
    <location>
        <begin position="880"/>
        <end position="896"/>
    </location>
</feature>
<feature type="compositionally biased region" description="Polar residues" evidence="4">
    <location>
        <begin position="256"/>
        <end position="267"/>
    </location>
</feature>
<feature type="region of interest" description="Disordered" evidence="4">
    <location>
        <begin position="314"/>
        <end position="334"/>
    </location>
</feature>
<dbReference type="GO" id="GO:0007623">
    <property type="term" value="P:circadian rhythm"/>
    <property type="evidence" value="ECO:0007669"/>
    <property type="project" value="InterPro"/>
</dbReference>
<evidence type="ECO:0000256" key="3">
    <source>
        <dbReference type="SAM" id="Coils"/>
    </source>
</evidence>
<feature type="coiled-coil region" evidence="3">
    <location>
        <begin position="172"/>
        <end position="206"/>
    </location>
</feature>
<feature type="region of interest" description="Disordered" evidence="4">
    <location>
        <begin position="1"/>
        <end position="135"/>
    </location>
</feature>
<feature type="region of interest" description="Disordered" evidence="4">
    <location>
        <begin position="775"/>
        <end position="1014"/>
    </location>
</feature>
<dbReference type="InterPro" id="IPR001138">
    <property type="entry name" value="Zn2Cys6_DnaBD"/>
</dbReference>
<gene>
    <name evidence="7" type="ORF">D0866_03856</name>
    <name evidence="6" type="ORF">D0867_06691</name>
</gene>
<protein>
    <recommendedName>
        <fullName evidence="5">Zn(2)-C6 fungal-type domain-containing protein</fullName>
    </recommendedName>
</protein>
<feature type="compositionally biased region" description="Low complexity" evidence="4">
    <location>
        <begin position="1249"/>
        <end position="1264"/>
    </location>
</feature>